<keyword evidence="1" id="KW-1185">Reference proteome</keyword>
<name>A0A1I7X1P2_HETBA</name>
<proteinExistence type="predicted"/>
<accession>A0A1I7X1P2</accession>
<reference evidence="2" key="1">
    <citation type="submission" date="2016-11" db="UniProtKB">
        <authorList>
            <consortium name="WormBaseParasite"/>
        </authorList>
    </citation>
    <scope>IDENTIFICATION</scope>
</reference>
<evidence type="ECO:0000313" key="2">
    <source>
        <dbReference type="WBParaSite" id="Hba_11368"/>
    </source>
</evidence>
<sequence>MLAVAELGLLECQCSDFTLLDEPLLAREAFDPLDERSDLKYIKSAWSFFVSLYAAMLMMSQTI</sequence>
<organism evidence="1 2">
    <name type="scientific">Heterorhabditis bacteriophora</name>
    <name type="common">Entomopathogenic nematode worm</name>
    <dbReference type="NCBI Taxonomy" id="37862"/>
    <lineage>
        <taxon>Eukaryota</taxon>
        <taxon>Metazoa</taxon>
        <taxon>Ecdysozoa</taxon>
        <taxon>Nematoda</taxon>
        <taxon>Chromadorea</taxon>
        <taxon>Rhabditida</taxon>
        <taxon>Rhabditina</taxon>
        <taxon>Rhabditomorpha</taxon>
        <taxon>Strongyloidea</taxon>
        <taxon>Heterorhabditidae</taxon>
        <taxon>Heterorhabditis</taxon>
    </lineage>
</organism>
<protein>
    <submittedName>
        <fullName evidence="2">Protein kinase domain-containing protein</fullName>
    </submittedName>
</protein>
<evidence type="ECO:0000313" key="1">
    <source>
        <dbReference type="Proteomes" id="UP000095283"/>
    </source>
</evidence>
<dbReference type="Proteomes" id="UP000095283">
    <property type="component" value="Unplaced"/>
</dbReference>
<dbReference type="WBParaSite" id="Hba_11368">
    <property type="protein sequence ID" value="Hba_11368"/>
    <property type="gene ID" value="Hba_11368"/>
</dbReference>
<dbReference type="AlphaFoldDB" id="A0A1I7X1P2"/>